<keyword evidence="1" id="KW-0496">Mitochondrion</keyword>
<reference evidence="1" key="2">
    <citation type="submission" date="2012-12" db="EMBL/GenBank/DDBJ databases">
        <authorList>
            <person name="Lang B.F."/>
        </authorList>
    </citation>
    <scope>NUCLEOTIDE SEQUENCE</scope>
</reference>
<accession>M1JEM1</accession>
<organism evidence="1">
    <name type="scientific">Cantharellus cibarius</name>
    <name type="common">Chanterelle</name>
    <dbReference type="NCBI Taxonomy" id="36066"/>
    <lineage>
        <taxon>Eukaryota</taxon>
        <taxon>Fungi</taxon>
        <taxon>Dikarya</taxon>
        <taxon>Basidiomycota</taxon>
        <taxon>Agaricomycotina</taxon>
        <taxon>Agaricomycetes</taxon>
        <taxon>Cantharellales</taxon>
        <taxon>Hydnaceae</taxon>
        <taxon>Cantharellus</taxon>
    </lineage>
</organism>
<protein>
    <submittedName>
        <fullName evidence="1">Uncharacterized protein</fullName>
    </submittedName>
</protein>
<evidence type="ECO:0000313" key="1">
    <source>
        <dbReference type="EMBL" id="AGE93548.1"/>
    </source>
</evidence>
<name>M1JEM1_CANCI</name>
<dbReference type="EMBL" id="KC573037">
    <property type="protein sequence ID" value="AGE93548.1"/>
    <property type="molecule type" value="Genomic_DNA"/>
</dbReference>
<proteinExistence type="predicted"/>
<dbReference type="AlphaFoldDB" id="M1JEM1"/>
<geneLocation type="mitochondrion" evidence="1"/>
<dbReference type="RefSeq" id="YP_007476127.1">
    <property type="nucleotide sequence ID" value="NC_020368.1"/>
</dbReference>
<dbReference type="GeneID" id="14659492"/>
<sequence length="190" mass="22415">MEKKFNNITDINNLQIFAAFSRAIHIEVDKEPKTEYQVIASTFFTNRKNVSSIKWGNMVSKMENFGWMRLIIVRISKKYTQTYEEILSNSIYMDIKMVFVSIDEFFTEHWMNTLIIDNKFHNQDIIYNFIGIDWHEILIRFKINNIRISGGSTTKRHILSPVQLRLGHFITVTFGVNHSNAIESFQIIKV</sequence>
<reference evidence="1" key="1">
    <citation type="journal article" date="2009" name="BMC Evol. Biol.">
        <title>Phylogenomic analyses predict sistergroup relationship of nucleariids and fungi and paraphyly of zygomycetes with significant support.</title>
        <authorList>
            <person name="Liu Y."/>
            <person name="Steenkamp E.T."/>
            <person name="Brinkmann H."/>
            <person name="Forget L."/>
            <person name="Philippe H."/>
            <person name="Lang B.F."/>
        </authorList>
    </citation>
    <scope>NUCLEOTIDE SEQUENCE</scope>
</reference>
<gene>
    <name evidence="1" type="primary">orf190</name>
</gene>